<reference evidence="1" key="1">
    <citation type="submission" date="2021-06" db="EMBL/GenBank/DDBJ databases">
        <authorList>
            <person name="Kallberg Y."/>
            <person name="Tangrot J."/>
            <person name="Rosling A."/>
        </authorList>
    </citation>
    <scope>NUCLEOTIDE SEQUENCE</scope>
    <source>
        <strain evidence="1">MA461A</strain>
    </source>
</reference>
<sequence>MAYEKPTRDSRPKKTWVQILQSNINRQNMKTIQDFLILSTTKIPFTVPEFMSIYSIKDDKWEKEAELSLVQNIFSQIFFHCREFKEGETITDMFYLSEGIYRYSLIVPENYDDMIAVAKKWHETFREQYLLSGREKSSKDDTINDYKKKFESWISEEINRVGQFCDECERLNVIFKQFALVVKDDWETGLKPIIHKIDKKFQKSSKSRKNYPKQLQQTINDLAQSMSDSSLVLQSISEKWKTFNSDLENIKTTLEKIGEPRCLLPTRKIYLESIKNKWKGINNLSLELYSLLYYFEVEKRDEKC</sequence>
<evidence type="ECO:0000313" key="2">
    <source>
        <dbReference type="Proteomes" id="UP000789920"/>
    </source>
</evidence>
<dbReference type="Proteomes" id="UP000789920">
    <property type="component" value="Unassembled WGS sequence"/>
</dbReference>
<dbReference type="EMBL" id="CAJVQC010024076">
    <property type="protein sequence ID" value="CAG8725054.1"/>
    <property type="molecule type" value="Genomic_DNA"/>
</dbReference>
<accession>A0ACA9PY00</accession>
<evidence type="ECO:0000313" key="1">
    <source>
        <dbReference type="EMBL" id="CAG8725054.1"/>
    </source>
</evidence>
<protein>
    <submittedName>
        <fullName evidence="1">4325_t:CDS:1</fullName>
    </submittedName>
</protein>
<comment type="caution">
    <text evidence="1">The sequence shown here is derived from an EMBL/GenBank/DDBJ whole genome shotgun (WGS) entry which is preliminary data.</text>
</comment>
<keyword evidence="2" id="KW-1185">Reference proteome</keyword>
<name>A0ACA9PY00_9GLOM</name>
<gene>
    <name evidence="1" type="ORF">RPERSI_LOCUS11625</name>
</gene>
<organism evidence="1 2">
    <name type="scientific">Racocetra persica</name>
    <dbReference type="NCBI Taxonomy" id="160502"/>
    <lineage>
        <taxon>Eukaryota</taxon>
        <taxon>Fungi</taxon>
        <taxon>Fungi incertae sedis</taxon>
        <taxon>Mucoromycota</taxon>
        <taxon>Glomeromycotina</taxon>
        <taxon>Glomeromycetes</taxon>
        <taxon>Diversisporales</taxon>
        <taxon>Gigasporaceae</taxon>
        <taxon>Racocetra</taxon>
    </lineage>
</organism>
<proteinExistence type="predicted"/>